<reference evidence="10" key="1">
    <citation type="submission" date="2020-03" db="EMBL/GenBank/DDBJ databases">
        <title>Solimonas marina sp. nov., isolated from deep seawater of the Pacific Ocean.</title>
        <authorList>
            <person name="Liu X."/>
            <person name="Lai Q."/>
            <person name="Sun F."/>
            <person name="Gai Y."/>
            <person name="Li G."/>
            <person name="Shao Z."/>
        </authorList>
    </citation>
    <scope>NUCLEOTIDE SEQUENCE</scope>
    <source>
        <strain evidence="10">C16B3</strain>
    </source>
</reference>
<feature type="transmembrane region" description="Helical" evidence="8">
    <location>
        <begin position="132"/>
        <end position="158"/>
    </location>
</feature>
<feature type="transmembrane region" description="Helical" evidence="8">
    <location>
        <begin position="210"/>
        <end position="236"/>
    </location>
</feature>
<feature type="transmembrane region" description="Helical" evidence="8">
    <location>
        <begin position="279"/>
        <end position="303"/>
    </location>
</feature>
<protein>
    <recommendedName>
        <fullName evidence="8">Bcr/CflA family efflux transporter</fullName>
    </recommendedName>
</protein>
<comment type="caution">
    <text evidence="8">Lacks conserved residue(s) required for the propagation of feature annotation.</text>
</comment>
<proteinExistence type="inferred from homology"/>
<evidence type="ECO:0000256" key="6">
    <source>
        <dbReference type="ARBA" id="ARBA00022989"/>
    </source>
</evidence>
<sequence>MDRGMRLWVMSVGLIVAIGPFSIDMYLPSLPALQTHFGVDAAAVQRTLSLFFVGLAIGQLIYGPIADRFGRRGPLLSGLILYTLTSVACRYAPNIETLAMLRFLQALGGAAGMVVVRAMVRDRFSGPEMARVLSSMTAVMGVAPIIAPTLGGFVFRTFGWQGEFAFLAIFGTLCIIIAARMLPETLAQRVPHTPRSVAAHYLQMMRHRRFMGYALAGGTAQGAMFAYISVSAFVFIDYYRLTPVAFAIMFGCNAGALIVASQLNALVLRRVPVQVVLRYAVRTSAAASGLTLIAAATGIGGLYTVLPPLFVAIGSLGFSFPNATAAAMAPFGDRAGIAAALLGTLQFTIAAVSGSVAAALYSGTPLAMAAVMAVCGVVAVLLLRTLAPAEPAAA</sequence>
<feature type="domain" description="Major facilitator superfamily (MFS) profile" evidence="9">
    <location>
        <begin position="1"/>
        <end position="391"/>
    </location>
</feature>
<evidence type="ECO:0000313" key="10">
    <source>
        <dbReference type="EMBL" id="NKF21451.1"/>
    </source>
</evidence>
<keyword evidence="7 8" id="KW-0472">Membrane</keyword>
<feature type="transmembrane region" description="Helical" evidence="8">
    <location>
        <begin position="99"/>
        <end position="120"/>
    </location>
</feature>
<evidence type="ECO:0000256" key="2">
    <source>
        <dbReference type="ARBA" id="ARBA00006236"/>
    </source>
</evidence>
<feature type="transmembrane region" description="Helical" evidence="8">
    <location>
        <begin position="336"/>
        <end position="360"/>
    </location>
</feature>
<name>A0A969W9L4_9GAMM</name>
<dbReference type="Gene3D" id="1.20.1720.10">
    <property type="entry name" value="Multidrug resistance protein D"/>
    <property type="match status" value="1"/>
</dbReference>
<dbReference type="InterPro" id="IPR011701">
    <property type="entry name" value="MFS"/>
</dbReference>
<dbReference type="PANTHER" id="PTHR23502:SF132">
    <property type="entry name" value="POLYAMINE TRANSPORTER 2-RELATED"/>
    <property type="match status" value="1"/>
</dbReference>
<dbReference type="GO" id="GO:1990961">
    <property type="term" value="P:xenobiotic detoxification by transmembrane export across the plasma membrane"/>
    <property type="evidence" value="ECO:0007669"/>
    <property type="project" value="InterPro"/>
</dbReference>
<organism evidence="10 11">
    <name type="scientific">Solimonas marina</name>
    <dbReference type="NCBI Taxonomy" id="2714601"/>
    <lineage>
        <taxon>Bacteria</taxon>
        <taxon>Pseudomonadati</taxon>
        <taxon>Pseudomonadota</taxon>
        <taxon>Gammaproteobacteria</taxon>
        <taxon>Nevskiales</taxon>
        <taxon>Nevskiaceae</taxon>
        <taxon>Solimonas</taxon>
    </lineage>
</organism>
<keyword evidence="3 8" id="KW-0813">Transport</keyword>
<keyword evidence="5 8" id="KW-0812">Transmembrane</keyword>
<dbReference type="NCBIfam" id="TIGR00710">
    <property type="entry name" value="efflux_Bcr_CflA"/>
    <property type="match status" value="1"/>
</dbReference>
<gene>
    <name evidence="10" type="ORF">G7Y82_03910</name>
</gene>
<feature type="transmembrane region" description="Helical" evidence="8">
    <location>
        <begin position="43"/>
        <end position="62"/>
    </location>
</feature>
<keyword evidence="11" id="KW-1185">Reference proteome</keyword>
<dbReference type="GO" id="GO:0005886">
    <property type="term" value="C:plasma membrane"/>
    <property type="evidence" value="ECO:0007669"/>
    <property type="project" value="UniProtKB-SubCell"/>
</dbReference>
<dbReference type="InterPro" id="IPR004812">
    <property type="entry name" value="Efflux_drug-R_Bcr/CmlA"/>
</dbReference>
<dbReference type="InterPro" id="IPR020846">
    <property type="entry name" value="MFS_dom"/>
</dbReference>
<dbReference type="AlphaFoldDB" id="A0A969W9L4"/>
<keyword evidence="6 8" id="KW-1133">Transmembrane helix</keyword>
<evidence type="ECO:0000313" key="11">
    <source>
        <dbReference type="Proteomes" id="UP000653472"/>
    </source>
</evidence>
<dbReference type="InterPro" id="IPR036259">
    <property type="entry name" value="MFS_trans_sf"/>
</dbReference>
<comment type="caution">
    <text evidence="10">The sequence shown here is derived from an EMBL/GenBank/DDBJ whole genome shotgun (WGS) entry which is preliminary data.</text>
</comment>
<evidence type="ECO:0000256" key="7">
    <source>
        <dbReference type="ARBA" id="ARBA00023136"/>
    </source>
</evidence>
<dbReference type="PANTHER" id="PTHR23502">
    <property type="entry name" value="MAJOR FACILITATOR SUPERFAMILY"/>
    <property type="match status" value="1"/>
</dbReference>
<evidence type="ECO:0000256" key="8">
    <source>
        <dbReference type="RuleBase" id="RU365088"/>
    </source>
</evidence>
<evidence type="ECO:0000256" key="3">
    <source>
        <dbReference type="ARBA" id="ARBA00022448"/>
    </source>
</evidence>
<feature type="transmembrane region" description="Helical" evidence="8">
    <location>
        <begin position="164"/>
        <end position="182"/>
    </location>
</feature>
<feature type="transmembrane region" description="Helical" evidence="8">
    <location>
        <begin position="74"/>
        <end position="93"/>
    </location>
</feature>
<dbReference type="Proteomes" id="UP000653472">
    <property type="component" value="Unassembled WGS sequence"/>
</dbReference>
<dbReference type="FunFam" id="1.20.1720.10:FF:000005">
    <property type="entry name" value="Bcr/CflA family efflux transporter"/>
    <property type="match status" value="1"/>
</dbReference>
<comment type="subcellular location">
    <subcellularLocation>
        <location evidence="8">Cell inner membrane</location>
        <topology evidence="8">Multi-pass membrane protein</topology>
    </subcellularLocation>
    <subcellularLocation>
        <location evidence="1">Cell membrane</location>
        <topology evidence="1">Multi-pass membrane protein</topology>
    </subcellularLocation>
</comment>
<feature type="transmembrane region" description="Helical" evidence="8">
    <location>
        <begin position="242"/>
        <end position="267"/>
    </location>
</feature>
<keyword evidence="4" id="KW-1003">Cell membrane</keyword>
<dbReference type="PROSITE" id="PS50850">
    <property type="entry name" value="MFS"/>
    <property type="match status" value="1"/>
</dbReference>
<evidence type="ECO:0000256" key="5">
    <source>
        <dbReference type="ARBA" id="ARBA00022692"/>
    </source>
</evidence>
<accession>A0A969W9L4</accession>
<feature type="transmembrane region" description="Helical" evidence="8">
    <location>
        <begin position="7"/>
        <end position="23"/>
    </location>
</feature>
<dbReference type="Pfam" id="PF07690">
    <property type="entry name" value="MFS_1"/>
    <property type="match status" value="1"/>
</dbReference>
<keyword evidence="8" id="KW-0997">Cell inner membrane</keyword>
<dbReference type="GO" id="GO:0042910">
    <property type="term" value="F:xenobiotic transmembrane transporter activity"/>
    <property type="evidence" value="ECO:0007669"/>
    <property type="project" value="InterPro"/>
</dbReference>
<dbReference type="EMBL" id="JAAVXB010000002">
    <property type="protein sequence ID" value="NKF21451.1"/>
    <property type="molecule type" value="Genomic_DNA"/>
</dbReference>
<comment type="similarity">
    <text evidence="2 8">Belongs to the major facilitator superfamily. Bcr/CmlA family.</text>
</comment>
<evidence type="ECO:0000256" key="1">
    <source>
        <dbReference type="ARBA" id="ARBA00004651"/>
    </source>
</evidence>
<dbReference type="CDD" id="cd17320">
    <property type="entry name" value="MFS_MdfA_MDR_like"/>
    <property type="match status" value="1"/>
</dbReference>
<feature type="transmembrane region" description="Helical" evidence="8">
    <location>
        <begin position="366"/>
        <end position="387"/>
    </location>
</feature>
<evidence type="ECO:0000259" key="9">
    <source>
        <dbReference type="PROSITE" id="PS50850"/>
    </source>
</evidence>
<evidence type="ECO:0000256" key="4">
    <source>
        <dbReference type="ARBA" id="ARBA00022475"/>
    </source>
</evidence>
<dbReference type="SUPFAM" id="SSF103473">
    <property type="entry name" value="MFS general substrate transporter"/>
    <property type="match status" value="1"/>
</dbReference>